<feature type="region of interest" description="Disordered" evidence="1">
    <location>
        <begin position="47"/>
        <end position="78"/>
    </location>
</feature>
<keyword evidence="3" id="KW-1185">Reference proteome</keyword>
<comment type="caution">
    <text evidence="2">The sequence shown here is derived from an EMBL/GenBank/DDBJ whole genome shotgun (WGS) entry which is preliminary data.</text>
</comment>
<organism evidence="2 3">
    <name type="scientific">Linnemannia hyalina</name>
    <dbReference type="NCBI Taxonomy" id="64524"/>
    <lineage>
        <taxon>Eukaryota</taxon>
        <taxon>Fungi</taxon>
        <taxon>Fungi incertae sedis</taxon>
        <taxon>Mucoromycota</taxon>
        <taxon>Mortierellomycotina</taxon>
        <taxon>Mortierellomycetes</taxon>
        <taxon>Mortierellales</taxon>
        <taxon>Mortierellaceae</taxon>
        <taxon>Linnemannia</taxon>
    </lineage>
</organism>
<proteinExistence type="predicted"/>
<dbReference type="EMBL" id="JAHRHY010000013">
    <property type="protein sequence ID" value="KAG9064684.1"/>
    <property type="molecule type" value="Genomic_DNA"/>
</dbReference>
<dbReference type="Proteomes" id="UP000707451">
    <property type="component" value="Unassembled WGS sequence"/>
</dbReference>
<dbReference type="AlphaFoldDB" id="A0A9P7XPI7"/>
<name>A0A9P7XPI7_9FUNG</name>
<evidence type="ECO:0000313" key="2">
    <source>
        <dbReference type="EMBL" id="KAG9064684.1"/>
    </source>
</evidence>
<protein>
    <submittedName>
        <fullName evidence="2">Uncharacterized protein</fullName>
    </submittedName>
</protein>
<accession>A0A9P7XPI7</accession>
<evidence type="ECO:0000313" key="3">
    <source>
        <dbReference type="Proteomes" id="UP000707451"/>
    </source>
</evidence>
<gene>
    <name evidence="2" type="ORF">KI688_002942</name>
</gene>
<sequence>MEYLGSYKFDQISQLNPFQPEMVASFFVSNPKEMALYHYYRFKVDQESGLSSGNDKDYGIDDNGSDTMGTPNDEEDTPGTHALVSIESVEVTQPYTAGTRGIVNTDFAFSQTLTYLCARGLFDTDPILPGTWIGYLWTLTF</sequence>
<evidence type="ECO:0000256" key="1">
    <source>
        <dbReference type="SAM" id="MobiDB-lite"/>
    </source>
</evidence>
<reference evidence="2" key="1">
    <citation type="submission" date="2021-06" db="EMBL/GenBank/DDBJ databases">
        <title>Genome Sequence of Mortierella hyaline Strain SCG-10, a Cold-Adapted, Nitrate-Reducing Fungus Isolated from Soil in Minnesota, USA.</title>
        <authorList>
            <person name="Aldossari N."/>
        </authorList>
    </citation>
    <scope>NUCLEOTIDE SEQUENCE</scope>
    <source>
        <strain evidence="2">SCG-10</strain>
    </source>
</reference>